<comment type="cofactor">
    <cofactor evidence="1">
        <name>Fe(3+)</name>
        <dbReference type="ChEBI" id="CHEBI:29034"/>
    </cofactor>
</comment>
<evidence type="ECO:0000256" key="8">
    <source>
        <dbReference type="NCBIfam" id="TIGR02465"/>
    </source>
</evidence>
<keyword evidence="5 10" id="KW-0223">Dioxygenase</keyword>
<dbReference type="AlphaFoldDB" id="A0A1X7A636"/>
<dbReference type="OrthoDB" id="9800887at2"/>
<proteinExistence type="inferred from homology"/>
<dbReference type="Proteomes" id="UP000193570">
    <property type="component" value="Unassembled WGS sequence"/>
</dbReference>
<dbReference type="InterPro" id="IPR015889">
    <property type="entry name" value="Intradiol_dOase_core"/>
</dbReference>
<dbReference type="SUPFAM" id="SSF49482">
    <property type="entry name" value="Aromatic compound dioxygenase"/>
    <property type="match status" value="1"/>
</dbReference>
<dbReference type="InterPro" id="IPR000627">
    <property type="entry name" value="Intradiol_dOase_C"/>
</dbReference>
<feature type="domain" description="Intradiol ring-cleavage dioxygenases" evidence="9">
    <location>
        <begin position="103"/>
        <end position="131"/>
    </location>
</feature>
<organism evidence="10 11">
    <name type="scientific">Roseivivax jejudonensis</name>
    <dbReference type="NCBI Taxonomy" id="1529041"/>
    <lineage>
        <taxon>Bacteria</taxon>
        <taxon>Pseudomonadati</taxon>
        <taxon>Pseudomonadota</taxon>
        <taxon>Alphaproteobacteria</taxon>
        <taxon>Rhodobacterales</taxon>
        <taxon>Roseobacteraceae</taxon>
        <taxon>Roseivivax</taxon>
    </lineage>
</organism>
<dbReference type="NCBIfam" id="TIGR02465">
    <property type="entry name" value="chlorocat_1_2"/>
    <property type="match status" value="1"/>
</dbReference>
<accession>A0A1X7A636</accession>
<evidence type="ECO:0000313" key="10">
    <source>
        <dbReference type="EMBL" id="SLN71225.1"/>
    </source>
</evidence>
<keyword evidence="7" id="KW-0408">Iron</keyword>
<keyword evidence="3" id="KW-0479">Metal-binding</keyword>
<evidence type="ECO:0000256" key="4">
    <source>
        <dbReference type="ARBA" id="ARBA00022797"/>
    </source>
</evidence>
<dbReference type="PANTHER" id="PTHR33711">
    <property type="entry name" value="DIOXYGENASE, PUTATIVE (AFU_ORTHOLOGUE AFUA_2G02910)-RELATED"/>
    <property type="match status" value="1"/>
</dbReference>
<gene>
    <name evidence="10" type="primary">clcA_2</name>
    <name evidence="10" type="ORF">ROJ8625_03710</name>
</gene>
<name>A0A1X7A636_9RHOB</name>
<dbReference type="RefSeq" id="WP_085793379.1">
    <property type="nucleotide sequence ID" value="NZ_FWFK01000008.1"/>
</dbReference>
<sequence length="257" mass="28915">MSDRVKTITMDIVEAVRDVMRKHDVTFAEYRAGVGHLIKTQEAKEIPLLLDVFLNSTVVEIENRQRDGSKAAIQGPYFREGAPRVNDSLAIRPEDEDQPRMVMRGRVTDLGGSPVADAVIDVWHSTPEGRYSGVHGNIPIEYYRGKITTDENGRYECRSILPVPYQIPNQGPTGELLEKHMGGHSWRPAHIHYWVHAEGMRDLISQAYFEGDKYIEDDSCNGGGTEFMVPEAYEDGVRVMEVDFRLDPAAVRAEAAE</sequence>
<evidence type="ECO:0000256" key="6">
    <source>
        <dbReference type="ARBA" id="ARBA00023002"/>
    </source>
</evidence>
<dbReference type="GO" id="GO:0018576">
    <property type="term" value="F:catechol 1,2-dioxygenase activity"/>
    <property type="evidence" value="ECO:0007669"/>
    <property type="project" value="InterPro"/>
</dbReference>
<dbReference type="CDD" id="cd03462">
    <property type="entry name" value="1_2-CCD"/>
    <property type="match status" value="1"/>
</dbReference>
<dbReference type="InterPro" id="IPR007535">
    <property type="entry name" value="Catechol_dOase_N"/>
</dbReference>
<protein>
    <recommendedName>
        <fullName evidence="8">Chlorocatechol 1,2-dioxygenase</fullName>
    </recommendedName>
</protein>
<keyword evidence="6 10" id="KW-0560">Oxidoreductase</keyword>
<dbReference type="PANTHER" id="PTHR33711:SF7">
    <property type="entry name" value="INTRADIOL RING-CLEAVAGE DIOXYGENASES DOMAIN-CONTAINING PROTEIN-RELATED"/>
    <property type="match status" value="1"/>
</dbReference>
<dbReference type="PROSITE" id="PS00083">
    <property type="entry name" value="INTRADIOL_DIOXYGENAS"/>
    <property type="match status" value="1"/>
</dbReference>
<evidence type="ECO:0000259" key="9">
    <source>
        <dbReference type="PROSITE" id="PS00083"/>
    </source>
</evidence>
<evidence type="ECO:0000256" key="7">
    <source>
        <dbReference type="ARBA" id="ARBA00023004"/>
    </source>
</evidence>
<dbReference type="EMBL" id="FWFK01000008">
    <property type="protein sequence ID" value="SLN71225.1"/>
    <property type="molecule type" value="Genomic_DNA"/>
</dbReference>
<dbReference type="InterPro" id="IPR050770">
    <property type="entry name" value="Intradiol_RC_Dioxygenase"/>
</dbReference>
<dbReference type="GO" id="GO:0008199">
    <property type="term" value="F:ferric iron binding"/>
    <property type="evidence" value="ECO:0007669"/>
    <property type="project" value="InterPro"/>
</dbReference>
<evidence type="ECO:0000313" key="11">
    <source>
        <dbReference type="Proteomes" id="UP000193570"/>
    </source>
</evidence>
<keyword evidence="11" id="KW-1185">Reference proteome</keyword>
<dbReference type="Pfam" id="PF00775">
    <property type="entry name" value="Dioxygenase_C"/>
    <property type="match status" value="1"/>
</dbReference>
<evidence type="ECO:0000256" key="3">
    <source>
        <dbReference type="ARBA" id="ARBA00022723"/>
    </source>
</evidence>
<reference evidence="10 11" key="1">
    <citation type="submission" date="2017-03" db="EMBL/GenBank/DDBJ databases">
        <authorList>
            <person name="Afonso C.L."/>
            <person name="Miller P.J."/>
            <person name="Scott M.A."/>
            <person name="Spackman E."/>
            <person name="Goraichik I."/>
            <person name="Dimitrov K.M."/>
            <person name="Suarez D.L."/>
            <person name="Swayne D.E."/>
        </authorList>
    </citation>
    <scope>NUCLEOTIDE SEQUENCE [LARGE SCALE GENOMIC DNA]</scope>
    <source>
        <strain evidence="10 11">CECT 8625</strain>
    </source>
</reference>
<evidence type="ECO:0000256" key="1">
    <source>
        <dbReference type="ARBA" id="ARBA00001965"/>
    </source>
</evidence>
<dbReference type="GO" id="GO:0009712">
    <property type="term" value="P:catechol-containing compound metabolic process"/>
    <property type="evidence" value="ECO:0007669"/>
    <property type="project" value="InterPro"/>
</dbReference>
<evidence type="ECO:0000256" key="5">
    <source>
        <dbReference type="ARBA" id="ARBA00022964"/>
    </source>
</evidence>
<dbReference type="Gene3D" id="2.60.130.10">
    <property type="entry name" value="Aromatic compound dioxygenase"/>
    <property type="match status" value="1"/>
</dbReference>
<dbReference type="Pfam" id="PF04444">
    <property type="entry name" value="Dioxygenase_N"/>
    <property type="match status" value="1"/>
</dbReference>
<comment type="similarity">
    <text evidence="2">Belongs to the intradiol ring-cleavage dioxygenase family.</text>
</comment>
<evidence type="ECO:0000256" key="2">
    <source>
        <dbReference type="ARBA" id="ARBA00007825"/>
    </source>
</evidence>
<dbReference type="InterPro" id="IPR012817">
    <property type="entry name" value="Chlorcchol_dOase"/>
</dbReference>
<keyword evidence="4" id="KW-0058">Aromatic hydrocarbons catabolism</keyword>